<dbReference type="Pfam" id="PF07617">
    <property type="entry name" value="DUF1579"/>
    <property type="match status" value="1"/>
</dbReference>
<sequence>MVADPDMIPKPNVAEPEMKALARFCRDMTRTAVVETGGMGPGTPAMTARGSGRHERIQDGRWIVGTYEQDQFLLDGTPMLTWQLHWVVGWDPASGGYRATFADNAGRCSLMRGHIDGDRLAFEAIGEPTFRLRLMWDATDPLDVLWRNETSVDGGPWTLVEAYHCTPV</sequence>
<dbReference type="EMBL" id="BMSX01000015">
    <property type="protein sequence ID" value="GGR35046.1"/>
    <property type="molecule type" value="Genomic_DNA"/>
</dbReference>
<accession>A0A918KVA0</accession>
<organism evidence="1 2">
    <name type="scientific">Streptomyces aurantiogriseus</name>
    <dbReference type="NCBI Taxonomy" id="66870"/>
    <lineage>
        <taxon>Bacteria</taxon>
        <taxon>Bacillati</taxon>
        <taxon>Actinomycetota</taxon>
        <taxon>Actinomycetes</taxon>
        <taxon>Kitasatosporales</taxon>
        <taxon>Streptomycetaceae</taxon>
        <taxon>Streptomyces</taxon>
    </lineage>
</organism>
<evidence type="ECO:0008006" key="3">
    <source>
        <dbReference type="Google" id="ProtNLM"/>
    </source>
</evidence>
<dbReference type="RefSeq" id="WP_189940804.1">
    <property type="nucleotide sequence ID" value="NZ_BMSX01000015.1"/>
</dbReference>
<comment type="caution">
    <text evidence="1">The sequence shown here is derived from an EMBL/GenBank/DDBJ whole genome shotgun (WGS) entry which is preliminary data.</text>
</comment>
<proteinExistence type="predicted"/>
<gene>
    <name evidence="1" type="ORF">GCM10010251_59100</name>
</gene>
<dbReference type="AlphaFoldDB" id="A0A918KVA0"/>
<protein>
    <recommendedName>
        <fullName evidence="3">DUF1579 domain-containing protein</fullName>
    </recommendedName>
</protein>
<keyword evidence="2" id="KW-1185">Reference proteome</keyword>
<reference evidence="1" key="1">
    <citation type="journal article" date="2014" name="Int. J. Syst. Evol. Microbiol.">
        <title>Complete genome sequence of Corynebacterium casei LMG S-19264T (=DSM 44701T), isolated from a smear-ripened cheese.</title>
        <authorList>
            <consortium name="US DOE Joint Genome Institute (JGI-PGF)"/>
            <person name="Walter F."/>
            <person name="Albersmeier A."/>
            <person name="Kalinowski J."/>
            <person name="Ruckert C."/>
        </authorList>
    </citation>
    <scope>NUCLEOTIDE SEQUENCE</scope>
    <source>
        <strain evidence="1">JCM 4346</strain>
    </source>
</reference>
<reference evidence="1" key="2">
    <citation type="submission" date="2020-09" db="EMBL/GenBank/DDBJ databases">
        <authorList>
            <person name="Sun Q."/>
            <person name="Ohkuma M."/>
        </authorList>
    </citation>
    <scope>NUCLEOTIDE SEQUENCE</scope>
    <source>
        <strain evidence="1">JCM 4346</strain>
    </source>
</reference>
<evidence type="ECO:0000313" key="2">
    <source>
        <dbReference type="Proteomes" id="UP000658320"/>
    </source>
</evidence>
<evidence type="ECO:0000313" key="1">
    <source>
        <dbReference type="EMBL" id="GGR35046.1"/>
    </source>
</evidence>
<dbReference type="InterPro" id="IPR011473">
    <property type="entry name" value="DUF1579"/>
</dbReference>
<dbReference type="Proteomes" id="UP000658320">
    <property type="component" value="Unassembled WGS sequence"/>
</dbReference>
<name>A0A918KVA0_9ACTN</name>